<protein>
    <submittedName>
        <fullName evidence="7">GroES-like protein</fullName>
    </submittedName>
</protein>
<dbReference type="GO" id="GO:0008270">
    <property type="term" value="F:zinc ion binding"/>
    <property type="evidence" value="ECO:0007669"/>
    <property type="project" value="InterPro"/>
</dbReference>
<keyword evidence="4" id="KW-0560">Oxidoreductase</keyword>
<dbReference type="InterPro" id="IPR047109">
    <property type="entry name" value="CAD-like"/>
</dbReference>
<dbReference type="FunFam" id="3.40.50.720:FF:000022">
    <property type="entry name" value="Cinnamyl alcohol dehydrogenase"/>
    <property type="match status" value="1"/>
</dbReference>
<accession>A0A1E4RBL8</accession>
<evidence type="ECO:0000313" key="8">
    <source>
        <dbReference type="Proteomes" id="UP000095085"/>
    </source>
</evidence>
<dbReference type="Gene3D" id="3.90.180.10">
    <property type="entry name" value="Medium-chain alcohol dehydrogenases, catalytic domain"/>
    <property type="match status" value="1"/>
</dbReference>
<dbReference type="EMBL" id="KV454547">
    <property type="protein sequence ID" value="ODV64662.1"/>
    <property type="molecule type" value="Genomic_DNA"/>
</dbReference>
<evidence type="ECO:0000259" key="6">
    <source>
        <dbReference type="SMART" id="SM00829"/>
    </source>
</evidence>
<reference evidence="8" key="1">
    <citation type="submission" date="2016-05" db="EMBL/GenBank/DDBJ databases">
        <title>Comparative genomics of biotechnologically important yeasts.</title>
        <authorList>
            <consortium name="DOE Joint Genome Institute"/>
            <person name="Riley R."/>
            <person name="Haridas S."/>
            <person name="Wolfe K.H."/>
            <person name="Lopes M.R."/>
            <person name="Hittinger C.T."/>
            <person name="Goker M."/>
            <person name="Salamov A."/>
            <person name="Wisecaver J."/>
            <person name="Long T.M."/>
            <person name="Aerts A.L."/>
            <person name="Barry K."/>
            <person name="Choi C."/>
            <person name="Clum A."/>
            <person name="Coughlan A.Y."/>
            <person name="Deshpande S."/>
            <person name="Douglass A.P."/>
            <person name="Hanson S.J."/>
            <person name="Klenk H.-P."/>
            <person name="Labutti K."/>
            <person name="Lapidus A."/>
            <person name="Lindquist E."/>
            <person name="Lipzen A."/>
            <person name="Meier-Kolthoff J.P."/>
            <person name="Ohm R.A."/>
            <person name="Otillar R.P."/>
            <person name="Pangilinan J."/>
            <person name="Peng Y."/>
            <person name="Rokas A."/>
            <person name="Rosa C.A."/>
            <person name="Scheuner C."/>
            <person name="Sibirny A.A."/>
            <person name="Slot J.C."/>
            <person name="Stielow J.B."/>
            <person name="Sun H."/>
            <person name="Kurtzman C.P."/>
            <person name="Blackwell M."/>
            <person name="Grigoriev I.V."/>
            <person name="Jeffries T.W."/>
        </authorList>
    </citation>
    <scope>NUCLEOTIDE SEQUENCE [LARGE SCALE GENOMIC DNA]</scope>
    <source>
        <strain evidence="8">NRRL Y-1933</strain>
    </source>
</reference>
<proteinExistence type="inferred from homology"/>
<dbReference type="RefSeq" id="XP_020073729.1">
    <property type="nucleotide sequence ID" value="XM_020222420.1"/>
</dbReference>
<evidence type="ECO:0000256" key="1">
    <source>
        <dbReference type="ARBA" id="ARBA00001947"/>
    </source>
</evidence>
<organism evidence="7 8">
    <name type="scientific">Hyphopichia burtonii NRRL Y-1933</name>
    <dbReference type="NCBI Taxonomy" id="984485"/>
    <lineage>
        <taxon>Eukaryota</taxon>
        <taxon>Fungi</taxon>
        <taxon>Dikarya</taxon>
        <taxon>Ascomycota</taxon>
        <taxon>Saccharomycotina</taxon>
        <taxon>Pichiomycetes</taxon>
        <taxon>Debaryomycetaceae</taxon>
        <taxon>Hyphopichia</taxon>
    </lineage>
</organism>
<dbReference type="InterPro" id="IPR036291">
    <property type="entry name" value="NAD(P)-bd_dom_sf"/>
</dbReference>
<gene>
    <name evidence="7" type="ORF">HYPBUDRAFT_159079</name>
</gene>
<dbReference type="GO" id="GO:0016616">
    <property type="term" value="F:oxidoreductase activity, acting on the CH-OH group of donors, NAD or NADP as acceptor"/>
    <property type="evidence" value="ECO:0007669"/>
    <property type="project" value="InterPro"/>
</dbReference>
<evidence type="ECO:0000256" key="3">
    <source>
        <dbReference type="ARBA" id="ARBA00022833"/>
    </source>
</evidence>
<sequence>MTVDIPAKFQGFGVHDKEHWSEPKFVEYTPKKVLPHDVVLKNICNGLCGTDIHTLKANWSPLKRDDLVVGHEIIGTVIAVGDEVTQVKVGDRVGIGACASSCRSCTRCQEENEQYCHKSVSTYNSIDHFADNYVTQGGYASHSIANEQFVFPIPDGLDSVSAAPLMCAGLTVYSPIVRNLKKIGKKEPVVGIIGLGGLGHLAVQFASALGAKVTVFSRSNAKKDEAFQLGGHEFIATGVEKDWTTKYQDNFDFILNCASGIDGLNLNDYLSVLKVDGRFVSVGLPPVKDTFEVTPFSFLKNAGSFGSSLLGSKAEALEMLQLAADKGIKPWVEEIPISEKAVNEALNRCDQGDVRYRFVFTDYDKAFTN</sequence>
<dbReference type="InterPro" id="IPR013154">
    <property type="entry name" value="ADH-like_N"/>
</dbReference>
<dbReference type="InterPro" id="IPR013149">
    <property type="entry name" value="ADH-like_C"/>
</dbReference>
<evidence type="ECO:0000256" key="5">
    <source>
        <dbReference type="RuleBase" id="RU361277"/>
    </source>
</evidence>
<dbReference type="GeneID" id="30996969"/>
<dbReference type="InterPro" id="IPR029752">
    <property type="entry name" value="D-isomer_DH_CS1"/>
</dbReference>
<dbReference type="Gene3D" id="3.40.50.720">
    <property type="entry name" value="NAD(P)-binding Rossmann-like Domain"/>
    <property type="match status" value="1"/>
</dbReference>
<keyword evidence="8" id="KW-1185">Reference proteome</keyword>
<evidence type="ECO:0000256" key="2">
    <source>
        <dbReference type="ARBA" id="ARBA00022723"/>
    </source>
</evidence>
<keyword evidence="3 5" id="KW-0862">Zinc</keyword>
<dbReference type="InterPro" id="IPR002328">
    <property type="entry name" value="ADH_Zn_CS"/>
</dbReference>
<dbReference type="InterPro" id="IPR020843">
    <property type="entry name" value="ER"/>
</dbReference>
<dbReference type="SUPFAM" id="SSF50129">
    <property type="entry name" value="GroES-like"/>
    <property type="match status" value="1"/>
</dbReference>
<name>A0A1E4RBL8_9ASCO</name>
<dbReference type="Proteomes" id="UP000095085">
    <property type="component" value="Unassembled WGS sequence"/>
</dbReference>
<dbReference type="PANTHER" id="PTHR42683">
    <property type="entry name" value="ALDEHYDE REDUCTASE"/>
    <property type="match status" value="1"/>
</dbReference>
<dbReference type="PROSITE" id="PS00065">
    <property type="entry name" value="D_2_HYDROXYACID_DH_1"/>
    <property type="match status" value="1"/>
</dbReference>
<dbReference type="SMART" id="SM00829">
    <property type="entry name" value="PKS_ER"/>
    <property type="match status" value="1"/>
</dbReference>
<evidence type="ECO:0000256" key="4">
    <source>
        <dbReference type="ARBA" id="ARBA00023002"/>
    </source>
</evidence>
<dbReference type="PROSITE" id="PS00059">
    <property type="entry name" value="ADH_ZINC"/>
    <property type="match status" value="1"/>
</dbReference>
<dbReference type="InterPro" id="IPR011032">
    <property type="entry name" value="GroES-like_sf"/>
</dbReference>
<comment type="cofactor">
    <cofactor evidence="1 5">
        <name>Zn(2+)</name>
        <dbReference type="ChEBI" id="CHEBI:29105"/>
    </cofactor>
</comment>
<evidence type="ECO:0000313" key="7">
    <source>
        <dbReference type="EMBL" id="ODV64662.1"/>
    </source>
</evidence>
<dbReference type="AlphaFoldDB" id="A0A1E4RBL8"/>
<dbReference type="OrthoDB" id="1879366at2759"/>
<comment type="similarity">
    <text evidence="5">Belongs to the zinc-containing alcohol dehydrogenase family.</text>
</comment>
<feature type="domain" description="Enoyl reductase (ER)" evidence="6">
    <location>
        <begin position="13"/>
        <end position="360"/>
    </location>
</feature>
<dbReference type="Pfam" id="PF08240">
    <property type="entry name" value="ADH_N"/>
    <property type="match status" value="1"/>
</dbReference>
<dbReference type="STRING" id="984485.A0A1E4RBL8"/>
<dbReference type="CDD" id="cd05283">
    <property type="entry name" value="CAD1"/>
    <property type="match status" value="1"/>
</dbReference>
<keyword evidence="2 5" id="KW-0479">Metal-binding</keyword>
<dbReference type="Pfam" id="PF00107">
    <property type="entry name" value="ADH_zinc_N"/>
    <property type="match status" value="1"/>
</dbReference>
<dbReference type="SUPFAM" id="SSF51735">
    <property type="entry name" value="NAD(P)-binding Rossmann-fold domains"/>
    <property type="match status" value="1"/>
</dbReference>